<keyword evidence="4 9" id="KW-0812">Transmembrane</keyword>
<feature type="transmembrane region" description="Helical" evidence="9">
    <location>
        <begin position="121"/>
        <end position="139"/>
    </location>
</feature>
<feature type="transmembrane region" description="Helical" evidence="9">
    <location>
        <begin position="188"/>
        <end position="209"/>
    </location>
</feature>
<protein>
    <submittedName>
        <fullName evidence="10">Amino acid/amide ABC transporter membrane protein 1 (HAAT family)</fullName>
    </submittedName>
</protein>
<keyword evidence="5" id="KW-0029">Amino-acid transport</keyword>
<feature type="transmembrane region" description="Helical" evidence="9">
    <location>
        <begin position="49"/>
        <end position="72"/>
    </location>
</feature>
<evidence type="ECO:0000256" key="4">
    <source>
        <dbReference type="ARBA" id="ARBA00022692"/>
    </source>
</evidence>
<keyword evidence="3" id="KW-1003">Cell membrane</keyword>
<dbReference type="GO" id="GO:0005886">
    <property type="term" value="C:plasma membrane"/>
    <property type="evidence" value="ECO:0007669"/>
    <property type="project" value="UniProtKB-SubCell"/>
</dbReference>
<dbReference type="InterPro" id="IPR052157">
    <property type="entry name" value="BCAA_transport_permease"/>
</dbReference>
<keyword evidence="6 9" id="KW-1133">Transmembrane helix</keyword>
<dbReference type="RefSeq" id="WP_110374270.1">
    <property type="nucleotide sequence ID" value="NZ_JAHBRY010000001.1"/>
</dbReference>
<dbReference type="Pfam" id="PF02653">
    <property type="entry name" value="BPD_transp_2"/>
    <property type="match status" value="1"/>
</dbReference>
<evidence type="ECO:0000313" key="11">
    <source>
        <dbReference type="Proteomes" id="UP000248021"/>
    </source>
</evidence>
<dbReference type="AlphaFoldDB" id="A0A2V3UER8"/>
<keyword evidence="2" id="KW-0813">Transport</keyword>
<evidence type="ECO:0000256" key="1">
    <source>
        <dbReference type="ARBA" id="ARBA00004651"/>
    </source>
</evidence>
<evidence type="ECO:0000256" key="9">
    <source>
        <dbReference type="SAM" id="Phobius"/>
    </source>
</evidence>
<comment type="caution">
    <text evidence="10">The sequence shown here is derived from an EMBL/GenBank/DDBJ whole genome shotgun (WGS) entry which is preliminary data.</text>
</comment>
<organism evidence="10 11">
    <name type="scientific">Chelatococcus asaccharovorans</name>
    <dbReference type="NCBI Taxonomy" id="28210"/>
    <lineage>
        <taxon>Bacteria</taxon>
        <taxon>Pseudomonadati</taxon>
        <taxon>Pseudomonadota</taxon>
        <taxon>Alphaproteobacteria</taxon>
        <taxon>Hyphomicrobiales</taxon>
        <taxon>Chelatococcaceae</taxon>
        <taxon>Chelatococcus</taxon>
    </lineage>
</organism>
<name>A0A2V3UER8_9HYPH</name>
<feature type="transmembrane region" description="Helical" evidence="9">
    <location>
        <begin position="266"/>
        <end position="285"/>
    </location>
</feature>
<dbReference type="PANTHER" id="PTHR11795:SF451">
    <property type="entry name" value="ABC TRANSPORTER PERMEASE PROTEIN"/>
    <property type="match status" value="1"/>
</dbReference>
<dbReference type="GO" id="GO:0006865">
    <property type="term" value="P:amino acid transport"/>
    <property type="evidence" value="ECO:0007669"/>
    <property type="project" value="UniProtKB-KW"/>
</dbReference>
<comment type="similarity">
    <text evidence="8">Belongs to the binding-protein-dependent transport system permease family. LivHM subfamily.</text>
</comment>
<dbReference type="OrthoDB" id="9779023at2"/>
<keyword evidence="7 9" id="KW-0472">Membrane</keyword>
<dbReference type="CDD" id="cd06582">
    <property type="entry name" value="TM_PBP1_LivH_like"/>
    <property type="match status" value="1"/>
</dbReference>
<gene>
    <name evidence="10" type="ORF">C7450_103528</name>
</gene>
<dbReference type="PANTHER" id="PTHR11795">
    <property type="entry name" value="BRANCHED-CHAIN AMINO ACID TRANSPORT SYSTEM PERMEASE PROTEIN LIVH"/>
    <property type="match status" value="1"/>
</dbReference>
<evidence type="ECO:0000256" key="3">
    <source>
        <dbReference type="ARBA" id="ARBA00022475"/>
    </source>
</evidence>
<feature type="transmembrane region" description="Helical" evidence="9">
    <location>
        <begin position="221"/>
        <end position="246"/>
    </location>
</feature>
<feature type="transmembrane region" description="Helical" evidence="9">
    <location>
        <begin position="7"/>
        <end position="29"/>
    </location>
</feature>
<dbReference type="InterPro" id="IPR001851">
    <property type="entry name" value="ABC_transp_permease"/>
</dbReference>
<evidence type="ECO:0000256" key="6">
    <source>
        <dbReference type="ARBA" id="ARBA00022989"/>
    </source>
</evidence>
<keyword evidence="11" id="KW-1185">Reference proteome</keyword>
<feature type="transmembrane region" description="Helical" evidence="9">
    <location>
        <begin position="146"/>
        <end position="168"/>
    </location>
</feature>
<reference evidence="10 11" key="1">
    <citation type="submission" date="2018-05" db="EMBL/GenBank/DDBJ databases">
        <title>Genomic Encyclopedia of Type Strains, Phase IV (KMG-IV): sequencing the most valuable type-strain genomes for metagenomic binning, comparative biology and taxonomic classification.</title>
        <authorList>
            <person name="Goeker M."/>
        </authorList>
    </citation>
    <scope>NUCLEOTIDE SEQUENCE [LARGE SCALE GENOMIC DNA]</scope>
    <source>
        <strain evidence="10 11">DSM 6462</strain>
    </source>
</reference>
<evidence type="ECO:0000256" key="8">
    <source>
        <dbReference type="ARBA" id="ARBA00037998"/>
    </source>
</evidence>
<dbReference type="Proteomes" id="UP000248021">
    <property type="component" value="Unassembled WGS sequence"/>
</dbReference>
<evidence type="ECO:0000313" key="10">
    <source>
        <dbReference type="EMBL" id="PXW62006.1"/>
    </source>
</evidence>
<feature type="transmembrane region" description="Helical" evidence="9">
    <location>
        <begin position="93"/>
        <end position="115"/>
    </location>
</feature>
<proteinExistence type="inferred from homology"/>
<sequence length="291" mass="29788">MHDLLPVIAAGIVSGSAYALLALGIVIIFRSTDTVNFAIGDMATLGVYIAVTAIGFGVPVAGGLLIAIVVAGGTGVLTERFLIRPLGAGHKSLFIALVVTIGLGLVIHAALGAIWGHRPTTIPAIIPGTASVFGVALTWNKIVATGIALAAMALVAWFFRFTPMGVAMRASAEDHFAARIVGINPGRIAAIAWFLGCGLAAIAAFFLAMDTSVNANLTLAALFRAFAGVFLGGLTSMPGAAIGGFAIGILDNLAGRYLSANYRDTIVFAVIVAVLFVRPSGFLGAGRKERV</sequence>
<evidence type="ECO:0000256" key="5">
    <source>
        <dbReference type="ARBA" id="ARBA00022970"/>
    </source>
</evidence>
<evidence type="ECO:0000256" key="2">
    <source>
        <dbReference type="ARBA" id="ARBA00022448"/>
    </source>
</evidence>
<dbReference type="EMBL" id="QJJK01000003">
    <property type="protein sequence ID" value="PXW62006.1"/>
    <property type="molecule type" value="Genomic_DNA"/>
</dbReference>
<evidence type="ECO:0000256" key="7">
    <source>
        <dbReference type="ARBA" id="ARBA00023136"/>
    </source>
</evidence>
<dbReference type="GO" id="GO:0022857">
    <property type="term" value="F:transmembrane transporter activity"/>
    <property type="evidence" value="ECO:0007669"/>
    <property type="project" value="InterPro"/>
</dbReference>
<accession>A0A2V3UER8</accession>
<comment type="subcellular location">
    <subcellularLocation>
        <location evidence="1">Cell membrane</location>
        <topology evidence="1">Multi-pass membrane protein</topology>
    </subcellularLocation>
</comment>